<dbReference type="EMBL" id="JAAAPX010000243">
    <property type="protein sequence ID" value="KAF4226481.1"/>
    <property type="molecule type" value="Genomic_DNA"/>
</dbReference>
<proteinExistence type="predicted"/>
<evidence type="ECO:0000256" key="1">
    <source>
        <dbReference type="SAM" id="MobiDB-lite"/>
    </source>
</evidence>
<reference evidence="2" key="2">
    <citation type="submission" date="2020-04" db="EMBL/GenBank/DDBJ databases">
        <authorList>
            <person name="Santos R.A.C."/>
            <person name="Steenwyk J.L."/>
            <person name="Rivero-Menendez O."/>
            <person name="Mead M.E."/>
            <person name="Silva L.P."/>
            <person name="Bastos R.W."/>
            <person name="Alastruey-Izquierdo A."/>
            <person name="Goldman G.H."/>
            <person name="Rokas A."/>
        </authorList>
    </citation>
    <scope>NUCLEOTIDE SEQUENCE</scope>
    <source>
        <strain evidence="2">CNM-CM6805</strain>
    </source>
</reference>
<keyword evidence="3" id="KW-1185">Reference proteome</keyword>
<accession>A0A8H4GQH6</accession>
<reference evidence="2" key="1">
    <citation type="journal article" date="2020" name="bioRxiv">
        <title>Genomic and phenotypic heterogeneity of clinical isolates of the human pathogens Aspergillus fumigatus, Aspergillus lentulus and Aspergillus fumigatiaffinis.</title>
        <authorList>
            <person name="dos Santos R.A.C."/>
            <person name="Steenwyk J.L."/>
            <person name="Rivero-Menendez O."/>
            <person name="Mead M.E."/>
            <person name="Silva L.P."/>
            <person name="Bastos R.W."/>
            <person name="Alastruey-Izquierdo A."/>
            <person name="Goldman G.H."/>
            <person name="Rokas A."/>
        </authorList>
    </citation>
    <scope>NUCLEOTIDE SEQUENCE</scope>
    <source>
        <strain evidence="2">CNM-CM6805</strain>
    </source>
</reference>
<protein>
    <submittedName>
        <fullName evidence="2">Uncharacterized protein</fullName>
    </submittedName>
</protein>
<feature type="region of interest" description="Disordered" evidence="1">
    <location>
        <begin position="1"/>
        <end position="105"/>
    </location>
</feature>
<sequence length="184" mass="20820">MTDEQLSTALERDQSSFLRSGKNNAQYWRRHPLRTPRDLRKWQQDCWTETRVAGPAVTSPSRRPEVSAQSEVEADENGPASERQQTEEQPVPHSEQDASAREAGLRSTQAIHGKGMNQRVAWEDGYDSSNEFRRSPTARGFIYIPSSLGRIQSEDMQPLHAGTPPGPSIWSEAPSVAFQRQFLW</sequence>
<dbReference type="Proteomes" id="UP000653565">
    <property type="component" value="Unassembled WGS sequence"/>
</dbReference>
<evidence type="ECO:0000313" key="2">
    <source>
        <dbReference type="EMBL" id="KAF4226481.1"/>
    </source>
</evidence>
<name>A0A8H4GQH6_9EURO</name>
<feature type="compositionally biased region" description="Polar residues" evidence="1">
    <location>
        <begin position="15"/>
        <end position="26"/>
    </location>
</feature>
<evidence type="ECO:0000313" key="3">
    <source>
        <dbReference type="Proteomes" id="UP000653565"/>
    </source>
</evidence>
<comment type="caution">
    <text evidence="2">The sequence shown here is derived from an EMBL/GenBank/DDBJ whole genome shotgun (WGS) entry which is preliminary data.</text>
</comment>
<feature type="compositionally biased region" description="Basic and acidic residues" evidence="1">
    <location>
        <begin position="94"/>
        <end position="104"/>
    </location>
</feature>
<organism evidence="2 3">
    <name type="scientific">Aspergillus fumigatiaffinis</name>
    <dbReference type="NCBI Taxonomy" id="340414"/>
    <lineage>
        <taxon>Eukaryota</taxon>
        <taxon>Fungi</taxon>
        <taxon>Dikarya</taxon>
        <taxon>Ascomycota</taxon>
        <taxon>Pezizomycotina</taxon>
        <taxon>Eurotiomycetes</taxon>
        <taxon>Eurotiomycetidae</taxon>
        <taxon>Eurotiales</taxon>
        <taxon>Aspergillaceae</taxon>
        <taxon>Aspergillus</taxon>
        <taxon>Aspergillus subgen. Fumigati</taxon>
    </lineage>
</organism>
<dbReference type="OrthoDB" id="10261408at2759"/>
<dbReference type="AlphaFoldDB" id="A0A8H4GQH6"/>
<gene>
    <name evidence="2" type="ORF">CNMCM6805_004556</name>
</gene>